<dbReference type="RefSeq" id="WP_111069590.1">
    <property type="nucleotide sequence ID" value="NZ_CP029832.1"/>
</dbReference>
<evidence type="ECO:0000256" key="1">
    <source>
        <dbReference type="ARBA" id="ARBA00004496"/>
    </source>
</evidence>
<keyword evidence="5" id="KW-0614">Plasmid</keyword>
<protein>
    <recommendedName>
        <fullName evidence="4">Chaperone NapD</fullName>
    </recommendedName>
    <alternativeName>
        <fullName evidence="4">NapA signal peptide-binding chaperone NapD</fullName>
    </alternativeName>
</protein>
<dbReference type="Gene3D" id="3.30.70.920">
    <property type="match status" value="1"/>
</dbReference>
<reference evidence="5 6" key="1">
    <citation type="submission" date="2018-06" db="EMBL/GenBank/DDBJ databases">
        <title>Complete genome sequencing of Azospirillum sp. M2T2B2.</title>
        <authorList>
            <person name="Heo J."/>
            <person name="Kim S.-J."/>
            <person name="Kwon S.-W."/>
            <person name="Anandham R."/>
        </authorList>
    </citation>
    <scope>NUCLEOTIDE SEQUENCE [LARGE SCALE GENOMIC DNA]</scope>
    <source>
        <strain evidence="5 6">M2T2B2</strain>
        <plasmid evidence="5 6">unnamed2</plasmid>
    </source>
</reference>
<gene>
    <name evidence="4" type="primary">napD</name>
    <name evidence="5" type="ORF">DM194_21470</name>
</gene>
<comment type="subunit">
    <text evidence="4">Interacts with the cytoplasmic NapA precursor.</text>
</comment>
<name>A0A2U9SBM8_9PROT</name>
<sequence>MPLDDATGSSNADERHLASLLLHVRPDRQPAVRAAIEAMPGTELHIEESGKMVVTVEGPHEGWIADRMTALHLLDGVFSAVMVFHHVGRWEDAPPSEAGRAQP</sequence>
<dbReference type="EMBL" id="CP029832">
    <property type="protein sequence ID" value="AWU96852.1"/>
    <property type="molecule type" value="Genomic_DNA"/>
</dbReference>
<comment type="subcellular location">
    <subcellularLocation>
        <location evidence="1 4">Cytoplasm</location>
    </subcellularLocation>
</comment>
<dbReference type="GO" id="GO:0005048">
    <property type="term" value="F:signal sequence binding"/>
    <property type="evidence" value="ECO:0007669"/>
    <property type="project" value="UniProtKB-UniRule"/>
</dbReference>
<keyword evidence="3 4" id="KW-0143">Chaperone</keyword>
<keyword evidence="6" id="KW-1185">Reference proteome</keyword>
<dbReference type="OrthoDB" id="7306089at2"/>
<keyword evidence="2 4" id="KW-0963">Cytoplasm</keyword>
<dbReference type="HAMAP" id="MF_02200">
    <property type="entry name" value="NapD"/>
    <property type="match status" value="1"/>
</dbReference>
<evidence type="ECO:0000313" key="5">
    <source>
        <dbReference type="EMBL" id="AWU96852.1"/>
    </source>
</evidence>
<dbReference type="InterPro" id="IPR005623">
    <property type="entry name" value="Chaperone_NapD_NO3_reduct"/>
</dbReference>
<evidence type="ECO:0000256" key="3">
    <source>
        <dbReference type="ARBA" id="ARBA00023186"/>
    </source>
</evidence>
<comment type="similarity">
    <text evidence="4">Belongs to the NapD family.</text>
</comment>
<comment type="function">
    <text evidence="4">Chaperone for NapA, the catalytic subunit of the periplasmic nitrate reductase. It binds directly and specifically to the twin-arginine signal peptide of NapA, preventing premature interaction with the Tat translocase and premature export.</text>
</comment>
<dbReference type="KEGG" id="azm:DM194_21470"/>
<organism evidence="5 6">
    <name type="scientific">Azospirillum ramasamyi</name>
    <dbReference type="NCBI Taxonomy" id="682998"/>
    <lineage>
        <taxon>Bacteria</taxon>
        <taxon>Pseudomonadati</taxon>
        <taxon>Pseudomonadota</taxon>
        <taxon>Alphaproteobacteria</taxon>
        <taxon>Rhodospirillales</taxon>
        <taxon>Azospirillaceae</taxon>
        <taxon>Azospirillum</taxon>
    </lineage>
</organism>
<dbReference type="PANTHER" id="PTHR38603:SF1">
    <property type="entry name" value="CHAPERONE NAPD"/>
    <property type="match status" value="1"/>
</dbReference>
<dbReference type="Pfam" id="PF03927">
    <property type="entry name" value="NapD"/>
    <property type="match status" value="1"/>
</dbReference>
<proteinExistence type="inferred from homology"/>
<evidence type="ECO:0000256" key="2">
    <source>
        <dbReference type="ARBA" id="ARBA00022490"/>
    </source>
</evidence>
<dbReference type="AlphaFoldDB" id="A0A2U9SBM8"/>
<evidence type="ECO:0000256" key="4">
    <source>
        <dbReference type="HAMAP-Rule" id="MF_02200"/>
    </source>
</evidence>
<accession>A0A2U9SBM8</accession>
<dbReference type="Proteomes" id="UP000249605">
    <property type="component" value="Plasmid unnamed2"/>
</dbReference>
<dbReference type="GO" id="GO:0005737">
    <property type="term" value="C:cytoplasm"/>
    <property type="evidence" value="ECO:0007669"/>
    <property type="project" value="UniProtKB-SubCell"/>
</dbReference>
<evidence type="ECO:0000313" key="6">
    <source>
        <dbReference type="Proteomes" id="UP000249605"/>
    </source>
</evidence>
<dbReference type="GO" id="GO:0051224">
    <property type="term" value="P:negative regulation of protein transport"/>
    <property type="evidence" value="ECO:0007669"/>
    <property type="project" value="UniProtKB-UniRule"/>
</dbReference>
<dbReference type="PANTHER" id="PTHR38603">
    <property type="entry name" value="CHAPERONE NAPD"/>
    <property type="match status" value="1"/>
</dbReference>
<geneLocation type="plasmid" evidence="5 6">
    <name>unnamed2</name>
</geneLocation>